<proteinExistence type="predicted"/>
<name>A0ABM7ZI49_9BACT</name>
<accession>A0ABM7ZI49</accession>
<organism evidence="1 2">
    <name type="scientific">Akkermansia biwaensis</name>
    <dbReference type="NCBI Taxonomy" id="2946555"/>
    <lineage>
        <taxon>Bacteria</taxon>
        <taxon>Pseudomonadati</taxon>
        <taxon>Verrucomicrobiota</taxon>
        <taxon>Verrucomicrobiia</taxon>
        <taxon>Verrucomicrobiales</taxon>
        <taxon>Akkermansiaceae</taxon>
        <taxon>Akkermansia</taxon>
    </lineage>
</organism>
<keyword evidence="2" id="KW-1185">Reference proteome</keyword>
<gene>
    <name evidence="1" type="ORF">Abiwalacus_20250</name>
</gene>
<dbReference type="Proteomes" id="UP001062263">
    <property type="component" value="Chromosome"/>
</dbReference>
<dbReference type="EMBL" id="AP025943">
    <property type="protein sequence ID" value="BDL44451.1"/>
    <property type="molecule type" value="Genomic_DNA"/>
</dbReference>
<evidence type="ECO:0000313" key="1">
    <source>
        <dbReference type="EMBL" id="BDL44451.1"/>
    </source>
</evidence>
<evidence type="ECO:0000313" key="2">
    <source>
        <dbReference type="Proteomes" id="UP001062263"/>
    </source>
</evidence>
<sequence>MQQDTNNKTIVGAITIPQETLAAIRFGGGIPQLAAHVSTALSTWGAIGTTDPVDLGDIHQALTDAAELLPQLLQDVVLLREAMLAQDNV</sequence>
<protein>
    <submittedName>
        <fullName evidence="1">Uncharacterized protein</fullName>
    </submittedName>
</protein>
<reference evidence="1" key="1">
    <citation type="submission" date="2022-06" db="EMBL/GenBank/DDBJ databases">
        <title>Akkermansia biwalacus sp. nov., an anaerobic mucin-degrading bacterium isolated from human intestine.</title>
        <authorList>
            <person name="Kobayashi Y."/>
            <person name="Inoue S."/>
            <person name="Kawahara T."/>
            <person name="Kohda N."/>
        </authorList>
    </citation>
    <scope>NUCLEOTIDE SEQUENCE</scope>
    <source>
        <strain evidence="1">WON2089</strain>
    </source>
</reference>